<dbReference type="Proteomes" id="UP001611075">
    <property type="component" value="Unassembled WGS sequence"/>
</dbReference>
<evidence type="ECO:0000256" key="3">
    <source>
        <dbReference type="SAM" id="SignalP"/>
    </source>
</evidence>
<feature type="region of interest" description="Disordered" evidence="1">
    <location>
        <begin position="45"/>
        <end position="77"/>
    </location>
</feature>
<name>A0ABW7SEA7_9ACTN</name>
<evidence type="ECO:0000256" key="2">
    <source>
        <dbReference type="SAM" id="Phobius"/>
    </source>
</evidence>
<evidence type="ECO:0000313" key="5">
    <source>
        <dbReference type="Proteomes" id="UP001611075"/>
    </source>
</evidence>
<evidence type="ECO:0000256" key="1">
    <source>
        <dbReference type="SAM" id="MobiDB-lite"/>
    </source>
</evidence>
<sequence length="458" mass="46856">MPASTRHHRALAVFVHCLGILAAVPALPTVAPEAAATPAAAARPAAAVATPTETPTPTDSATAPTPAAPAPPPLVSPSVVVPTQGAPSPVTVAVTPAGTPAPGYQVQVRNTGSLPLATTVRQELPAGTSATWITPGGRATRSAASTEVTWQLNLPARSTTTLHTALSAAAPGRPLTAPACAFTSDGNRPYDCATATWSGAAVPAAEVTAAPPWRRPPVLLAALAVVILAGLGGLWWWQRRRRVRSGARQPGATAPAGTAGATVPAAGDRGTVYPRPATPTAVARRRRPPVWLLVGAALVILAGVVLAATLTATRRVAAIDTAKQPTSGAWVGRSATGVVGVPLREQALEFTVYRIACPDRPVAGGQCQATVGVHNVSPQQQTWHGQMQRAYLPDGTWVSTDEAATRLANQGRDVFAQPLAAGSRLVLPLVFTVDGPGRPKQLELRSGVFSAGVRVDVP</sequence>
<proteinExistence type="predicted"/>
<organism evidence="4 5">
    <name type="scientific">Micromonospora rubida</name>
    <dbReference type="NCBI Taxonomy" id="2697657"/>
    <lineage>
        <taxon>Bacteria</taxon>
        <taxon>Bacillati</taxon>
        <taxon>Actinomycetota</taxon>
        <taxon>Actinomycetes</taxon>
        <taxon>Micromonosporales</taxon>
        <taxon>Micromonosporaceae</taxon>
        <taxon>Micromonospora</taxon>
    </lineage>
</organism>
<feature type="transmembrane region" description="Helical" evidence="2">
    <location>
        <begin position="218"/>
        <end position="237"/>
    </location>
</feature>
<keyword evidence="3" id="KW-0732">Signal</keyword>
<feature type="transmembrane region" description="Helical" evidence="2">
    <location>
        <begin position="290"/>
        <end position="310"/>
    </location>
</feature>
<dbReference type="EMBL" id="JBIRPU010000001">
    <property type="protein sequence ID" value="MFI0791274.1"/>
    <property type="molecule type" value="Genomic_DNA"/>
</dbReference>
<keyword evidence="2" id="KW-0812">Transmembrane</keyword>
<gene>
    <name evidence="4" type="ORF">ACH4OY_01025</name>
</gene>
<reference evidence="4 5" key="1">
    <citation type="submission" date="2024-10" db="EMBL/GenBank/DDBJ databases">
        <title>The Natural Products Discovery Center: Release of the First 8490 Sequenced Strains for Exploring Actinobacteria Biosynthetic Diversity.</title>
        <authorList>
            <person name="Kalkreuter E."/>
            <person name="Kautsar S.A."/>
            <person name="Yang D."/>
            <person name="Bader C.D."/>
            <person name="Teijaro C.N."/>
            <person name="Fluegel L."/>
            <person name="Davis C.M."/>
            <person name="Simpson J.R."/>
            <person name="Lauterbach L."/>
            <person name="Steele A.D."/>
            <person name="Gui C."/>
            <person name="Meng S."/>
            <person name="Li G."/>
            <person name="Viehrig K."/>
            <person name="Ye F."/>
            <person name="Su P."/>
            <person name="Kiefer A.F."/>
            <person name="Nichols A."/>
            <person name="Cepeda A.J."/>
            <person name="Yan W."/>
            <person name="Fan B."/>
            <person name="Jiang Y."/>
            <person name="Adhikari A."/>
            <person name="Zheng C.-J."/>
            <person name="Schuster L."/>
            <person name="Cowan T.M."/>
            <person name="Smanski M.J."/>
            <person name="Chevrette M.G."/>
            <person name="De Carvalho L.P.S."/>
            <person name="Shen B."/>
        </authorList>
    </citation>
    <scope>NUCLEOTIDE SEQUENCE [LARGE SCALE GENOMIC DNA]</scope>
    <source>
        <strain evidence="4 5">NPDC021253</strain>
    </source>
</reference>
<dbReference type="RefSeq" id="WP_396675849.1">
    <property type="nucleotide sequence ID" value="NZ_JBIRPU010000001.1"/>
</dbReference>
<feature type="signal peptide" evidence="3">
    <location>
        <begin position="1"/>
        <end position="22"/>
    </location>
</feature>
<feature type="chain" id="PRO_5046245117" description="DUF4352 domain-containing protein" evidence="3">
    <location>
        <begin position="23"/>
        <end position="458"/>
    </location>
</feature>
<evidence type="ECO:0000313" key="4">
    <source>
        <dbReference type="EMBL" id="MFI0791274.1"/>
    </source>
</evidence>
<feature type="compositionally biased region" description="Low complexity" evidence="1">
    <location>
        <begin position="45"/>
        <end position="65"/>
    </location>
</feature>
<accession>A0ABW7SEA7</accession>
<feature type="region of interest" description="Disordered" evidence="1">
    <location>
        <begin position="247"/>
        <end position="280"/>
    </location>
</feature>
<keyword evidence="2" id="KW-0472">Membrane</keyword>
<comment type="caution">
    <text evidence="4">The sequence shown here is derived from an EMBL/GenBank/DDBJ whole genome shotgun (WGS) entry which is preliminary data.</text>
</comment>
<feature type="compositionally biased region" description="Pro residues" evidence="1">
    <location>
        <begin position="66"/>
        <end position="75"/>
    </location>
</feature>
<evidence type="ECO:0008006" key="6">
    <source>
        <dbReference type="Google" id="ProtNLM"/>
    </source>
</evidence>
<keyword evidence="5" id="KW-1185">Reference proteome</keyword>
<protein>
    <recommendedName>
        <fullName evidence="6">DUF4352 domain-containing protein</fullName>
    </recommendedName>
</protein>
<keyword evidence="2" id="KW-1133">Transmembrane helix</keyword>